<feature type="region of interest" description="Disordered" evidence="1">
    <location>
        <begin position="1"/>
        <end position="57"/>
    </location>
</feature>
<feature type="region of interest" description="Disordered" evidence="1">
    <location>
        <begin position="340"/>
        <end position="364"/>
    </location>
</feature>
<dbReference type="AlphaFoldDB" id="A0A2V1DR52"/>
<dbReference type="PANTHER" id="PTHR39405">
    <property type="entry name" value="DSC E3 UBIQUITIN LIGASE COMPLEX SUBUNIT 4"/>
    <property type="match status" value="1"/>
</dbReference>
<feature type="compositionally biased region" description="Low complexity" evidence="1">
    <location>
        <begin position="276"/>
        <end position="298"/>
    </location>
</feature>
<evidence type="ECO:0000313" key="5">
    <source>
        <dbReference type="Proteomes" id="UP000244855"/>
    </source>
</evidence>
<keyword evidence="5" id="KW-1185">Reference proteome</keyword>
<dbReference type="Proteomes" id="UP000244855">
    <property type="component" value="Unassembled WGS sequence"/>
</dbReference>
<dbReference type="PROSITE" id="PS00387">
    <property type="entry name" value="PPASE"/>
    <property type="match status" value="1"/>
</dbReference>
<keyword evidence="2" id="KW-1133">Transmembrane helix</keyword>
<dbReference type="STRING" id="97972.A0A2V1DR52"/>
<dbReference type="GO" id="GO:0005783">
    <property type="term" value="C:endoplasmic reticulum"/>
    <property type="evidence" value="ECO:0007669"/>
    <property type="project" value="TreeGrafter"/>
</dbReference>
<evidence type="ECO:0000259" key="3">
    <source>
        <dbReference type="Pfam" id="PF08508"/>
    </source>
</evidence>
<keyword evidence="2" id="KW-0812">Transmembrane</keyword>
<protein>
    <submittedName>
        <fullName evidence="4">DUF1746-domain-containing protein</fullName>
    </submittedName>
</protein>
<dbReference type="Pfam" id="PF08508">
    <property type="entry name" value="DUF1746"/>
    <property type="match status" value="1"/>
</dbReference>
<feature type="compositionally biased region" description="Low complexity" evidence="1">
    <location>
        <begin position="343"/>
        <end position="354"/>
    </location>
</feature>
<dbReference type="GO" id="GO:0044695">
    <property type="term" value="C:Dsc E3 ubiquitin ligase complex"/>
    <property type="evidence" value="ECO:0007669"/>
    <property type="project" value="InterPro"/>
</dbReference>
<sequence>MNDEAESSRAPAQRHGGGERQRDELDDDPLDMNLDDPTTIPRENDFDDNDETDPDDAAEMEYRIQIKKERRLDAKRKRIGCLEQLLRELDGLVYLELITLYYLDCSFLWFTIRAIIHGSLLTPLPEMGLTRQHDEHKPYLPMILFPFAVNFLLHLLYAAPSAGEETRGYLHGGLMIDFIGQEGPTSKWKLAALDIAILLLQMVMLAVHVKRRDLKKKLSHISASEPTTTTSATEPTPDTTTTTTSTTTTPHHHHTQDADAEERGILRRTDTLSDMESSPPSSPSSSSFLPTFSSSTSEPPRHHVDALDMLTSGQTIVADFSLIDTLLQSHTDYNIYRQTRAEASSSSSSTAATAGSGGGVPSNTLRQLQAIRMRIGVGGAGP</sequence>
<feature type="transmembrane region" description="Helical" evidence="2">
    <location>
        <begin position="139"/>
        <end position="159"/>
    </location>
</feature>
<keyword evidence="2" id="KW-0472">Membrane</keyword>
<feature type="compositionally biased region" description="Low complexity" evidence="1">
    <location>
        <begin position="222"/>
        <end position="249"/>
    </location>
</feature>
<evidence type="ECO:0000256" key="1">
    <source>
        <dbReference type="SAM" id="MobiDB-lite"/>
    </source>
</evidence>
<feature type="compositionally biased region" description="Acidic residues" evidence="1">
    <location>
        <begin position="45"/>
        <end position="57"/>
    </location>
</feature>
<accession>A0A2V1DR52</accession>
<dbReference type="InterPro" id="IPR038967">
    <property type="entry name" value="Dsc4-like"/>
</dbReference>
<gene>
    <name evidence="4" type="ORF">DM02DRAFT_614110</name>
</gene>
<organism evidence="4 5">
    <name type="scientific">Periconia macrospinosa</name>
    <dbReference type="NCBI Taxonomy" id="97972"/>
    <lineage>
        <taxon>Eukaryota</taxon>
        <taxon>Fungi</taxon>
        <taxon>Dikarya</taxon>
        <taxon>Ascomycota</taxon>
        <taxon>Pezizomycotina</taxon>
        <taxon>Dothideomycetes</taxon>
        <taxon>Pleosporomycetidae</taxon>
        <taxon>Pleosporales</taxon>
        <taxon>Massarineae</taxon>
        <taxon>Periconiaceae</taxon>
        <taxon>Periconia</taxon>
    </lineage>
</organism>
<feature type="transmembrane region" description="Helical" evidence="2">
    <location>
        <begin position="190"/>
        <end position="209"/>
    </location>
</feature>
<proteinExistence type="predicted"/>
<dbReference type="PANTHER" id="PTHR39405:SF1">
    <property type="entry name" value="DSC E3 UBIQUITIN LIGASE COMPLEX SUBUNIT 4"/>
    <property type="match status" value="1"/>
</dbReference>
<dbReference type="EMBL" id="KZ805368">
    <property type="protein sequence ID" value="PVI00738.1"/>
    <property type="molecule type" value="Genomic_DNA"/>
</dbReference>
<reference evidence="4 5" key="1">
    <citation type="journal article" date="2018" name="Sci. Rep.">
        <title>Comparative genomics provides insights into the lifestyle and reveals functional heterogeneity of dark septate endophytic fungi.</title>
        <authorList>
            <person name="Knapp D.G."/>
            <person name="Nemeth J.B."/>
            <person name="Barry K."/>
            <person name="Hainaut M."/>
            <person name="Henrissat B."/>
            <person name="Johnson J."/>
            <person name="Kuo A."/>
            <person name="Lim J.H.P."/>
            <person name="Lipzen A."/>
            <person name="Nolan M."/>
            <person name="Ohm R.A."/>
            <person name="Tamas L."/>
            <person name="Grigoriev I.V."/>
            <person name="Spatafora J.W."/>
            <person name="Nagy L.G."/>
            <person name="Kovacs G.M."/>
        </authorList>
    </citation>
    <scope>NUCLEOTIDE SEQUENCE [LARGE SCALE GENOMIC DNA]</scope>
    <source>
        <strain evidence="4 5">DSE2036</strain>
    </source>
</reference>
<dbReference type="InterPro" id="IPR013715">
    <property type="entry name" value="DUF1746"/>
</dbReference>
<evidence type="ECO:0000313" key="4">
    <source>
        <dbReference type="EMBL" id="PVI00738.1"/>
    </source>
</evidence>
<name>A0A2V1DR52_9PLEO</name>
<feature type="compositionally biased region" description="Basic and acidic residues" evidence="1">
    <location>
        <begin position="255"/>
        <end position="271"/>
    </location>
</feature>
<feature type="domain" description="DUF1746" evidence="3">
    <location>
        <begin position="88"/>
        <end position="204"/>
    </location>
</feature>
<evidence type="ECO:0000256" key="2">
    <source>
        <dbReference type="SAM" id="Phobius"/>
    </source>
</evidence>
<feature type="compositionally biased region" description="Acidic residues" evidence="1">
    <location>
        <begin position="24"/>
        <end position="34"/>
    </location>
</feature>
<dbReference type="OrthoDB" id="5428737at2759"/>
<dbReference type="GO" id="GO:0032933">
    <property type="term" value="P:SREBP signaling pathway"/>
    <property type="evidence" value="ECO:0007669"/>
    <property type="project" value="InterPro"/>
</dbReference>
<feature type="region of interest" description="Disordered" evidence="1">
    <location>
        <begin position="220"/>
        <end position="300"/>
    </location>
</feature>